<keyword evidence="2" id="KW-0813">Transport</keyword>
<feature type="transmembrane region" description="Helical" evidence="6">
    <location>
        <begin position="42"/>
        <end position="66"/>
    </location>
</feature>
<dbReference type="SUPFAM" id="SSF161070">
    <property type="entry name" value="SNF-like"/>
    <property type="match status" value="1"/>
</dbReference>
<evidence type="ECO:0008006" key="8">
    <source>
        <dbReference type="Google" id="ProtNLM"/>
    </source>
</evidence>
<feature type="transmembrane region" description="Helical" evidence="6">
    <location>
        <begin position="343"/>
        <end position="366"/>
    </location>
</feature>
<evidence type="ECO:0000256" key="5">
    <source>
        <dbReference type="ARBA" id="ARBA00023136"/>
    </source>
</evidence>
<comment type="caution">
    <text evidence="7">The sequence shown here is derived from an EMBL/GenBank/DDBJ whole genome shotgun (WGS) entry which is preliminary data.</text>
</comment>
<protein>
    <recommendedName>
        <fullName evidence="8">Transporter</fullName>
    </recommendedName>
</protein>
<sequence>MNGKERGNWGSQFGFIAAAAGSAVGLGNIWRFPYITGQYGGAAFVLVYLLFVLLICIPIMNSELLIGRKSERNAVGAFKVLAPGSPWWIVGAMGILAGFIILSYYSVIAGWAVAFIFKSGAYMAAGADHADIFVGSITSSVAPLIWHAIFMFMCIGIVAAGIEKGIEKYSKILMPMLILILLVLIIRSVTLPGAGAGLSFYLKPDFSKLTAEGILAALGQAFFSLSLGMGCMIVYGSYLKKDQDIPANSYWIAGTDTAIAFLAGFAIFPAVFAFGLEPGAGPGLTFITVPAVFASMGAIGHFFGILFFFLLTIAALTSAISLLEVVSAYFIDEAKWNRKKAVWIMGIIIFLLGVPSSLGLGIWSNVKILGGRDILDSLDFLASNILLPLGGFLLCIFIGWFWGTNKAVEEGNIGAKGALTLGSGYRFLIKYVAPVAIFIVFLKSIGVF</sequence>
<dbReference type="GO" id="GO:0016020">
    <property type="term" value="C:membrane"/>
    <property type="evidence" value="ECO:0007669"/>
    <property type="project" value="UniProtKB-SubCell"/>
</dbReference>
<feature type="transmembrane region" description="Helical" evidence="6">
    <location>
        <begin position="137"/>
        <end position="160"/>
    </location>
</feature>
<evidence type="ECO:0000256" key="4">
    <source>
        <dbReference type="ARBA" id="ARBA00022989"/>
    </source>
</evidence>
<proteinExistence type="predicted"/>
<feature type="transmembrane region" description="Helical" evidence="6">
    <location>
        <begin position="250"/>
        <end position="274"/>
    </location>
</feature>
<dbReference type="EMBL" id="BART01000511">
    <property type="protein sequence ID" value="GAG73125.1"/>
    <property type="molecule type" value="Genomic_DNA"/>
</dbReference>
<organism evidence="7">
    <name type="scientific">marine sediment metagenome</name>
    <dbReference type="NCBI Taxonomy" id="412755"/>
    <lineage>
        <taxon>unclassified sequences</taxon>
        <taxon>metagenomes</taxon>
        <taxon>ecological metagenomes</taxon>
    </lineage>
</organism>
<gene>
    <name evidence="7" type="ORF">S01H4_02375</name>
</gene>
<feature type="transmembrane region" description="Helical" evidence="6">
    <location>
        <begin position="423"/>
        <end position="442"/>
    </location>
</feature>
<evidence type="ECO:0000256" key="2">
    <source>
        <dbReference type="ARBA" id="ARBA00022448"/>
    </source>
</evidence>
<keyword evidence="5 6" id="KW-0472">Membrane</keyword>
<feature type="transmembrane region" description="Helical" evidence="6">
    <location>
        <begin position="306"/>
        <end position="331"/>
    </location>
</feature>
<feature type="transmembrane region" description="Helical" evidence="6">
    <location>
        <begin position="378"/>
        <end position="403"/>
    </location>
</feature>
<comment type="subcellular location">
    <subcellularLocation>
        <location evidence="1">Membrane</location>
        <topology evidence="1">Multi-pass membrane protein</topology>
    </subcellularLocation>
</comment>
<keyword evidence="3 6" id="KW-0812">Transmembrane</keyword>
<feature type="transmembrane region" description="Helical" evidence="6">
    <location>
        <begin position="12"/>
        <end position="30"/>
    </location>
</feature>
<dbReference type="PANTHER" id="PTHR42948">
    <property type="entry name" value="TRANSPORTER"/>
    <property type="match status" value="1"/>
</dbReference>
<reference evidence="7" key="1">
    <citation type="journal article" date="2014" name="Front. Microbiol.">
        <title>High frequency of phylogenetically diverse reductive dehalogenase-homologous genes in deep subseafloor sedimentary metagenomes.</title>
        <authorList>
            <person name="Kawai M."/>
            <person name="Futagami T."/>
            <person name="Toyoda A."/>
            <person name="Takaki Y."/>
            <person name="Nishi S."/>
            <person name="Hori S."/>
            <person name="Arai W."/>
            <person name="Tsubouchi T."/>
            <person name="Morono Y."/>
            <person name="Uchiyama I."/>
            <person name="Ito T."/>
            <person name="Fujiyama A."/>
            <person name="Inagaki F."/>
            <person name="Takami H."/>
        </authorList>
    </citation>
    <scope>NUCLEOTIDE SEQUENCE</scope>
    <source>
        <strain evidence="7">Expedition CK06-06</strain>
    </source>
</reference>
<evidence type="ECO:0000256" key="6">
    <source>
        <dbReference type="SAM" id="Phobius"/>
    </source>
</evidence>
<dbReference type="PROSITE" id="PS50267">
    <property type="entry name" value="NA_NEUROTRAN_SYMP_3"/>
    <property type="match status" value="1"/>
</dbReference>
<feature type="transmembrane region" description="Helical" evidence="6">
    <location>
        <begin position="280"/>
        <end position="299"/>
    </location>
</feature>
<evidence type="ECO:0000256" key="3">
    <source>
        <dbReference type="ARBA" id="ARBA00022692"/>
    </source>
</evidence>
<dbReference type="AlphaFoldDB" id="X0ZTH3"/>
<keyword evidence="4 6" id="KW-1133">Transmembrane helix</keyword>
<accession>X0ZTH3</accession>
<dbReference type="InterPro" id="IPR047218">
    <property type="entry name" value="YocR/YhdH-like"/>
</dbReference>
<dbReference type="CDD" id="cd10336">
    <property type="entry name" value="SLC6sbd_Tyt1-Like"/>
    <property type="match status" value="1"/>
</dbReference>
<dbReference type="InterPro" id="IPR000175">
    <property type="entry name" value="Na/ntran_symport"/>
</dbReference>
<feature type="transmembrane region" description="Helical" evidence="6">
    <location>
        <begin position="172"/>
        <end position="194"/>
    </location>
</feature>
<dbReference type="InterPro" id="IPR037272">
    <property type="entry name" value="SNS_sf"/>
</dbReference>
<dbReference type="NCBIfam" id="NF037979">
    <property type="entry name" value="Na_transp"/>
    <property type="match status" value="1"/>
</dbReference>
<evidence type="ECO:0000256" key="1">
    <source>
        <dbReference type="ARBA" id="ARBA00004141"/>
    </source>
</evidence>
<dbReference type="PRINTS" id="PR00176">
    <property type="entry name" value="NANEUSMPORT"/>
</dbReference>
<dbReference type="Pfam" id="PF00209">
    <property type="entry name" value="SNF"/>
    <property type="match status" value="2"/>
</dbReference>
<name>X0ZTH3_9ZZZZ</name>
<evidence type="ECO:0000313" key="7">
    <source>
        <dbReference type="EMBL" id="GAG73125.1"/>
    </source>
</evidence>
<dbReference type="PROSITE" id="PS00610">
    <property type="entry name" value="NA_NEUROTRAN_SYMP_1"/>
    <property type="match status" value="1"/>
</dbReference>
<dbReference type="PANTHER" id="PTHR42948:SF1">
    <property type="entry name" value="TRANSPORTER"/>
    <property type="match status" value="1"/>
</dbReference>
<feature type="transmembrane region" description="Helical" evidence="6">
    <location>
        <begin position="214"/>
        <end position="238"/>
    </location>
</feature>
<feature type="transmembrane region" description="Helical" evidence="6">
    <location>
        <begin position="87"/>
        <end position="117"/>
    </location>
</feature>